<keyword evidence="4" id="KW-1185">Reference proteome</keyword>
<protein>
    <recommendedName>
        <fullName evidence="2">DUF6570 domain-containing protein</fullName>
    </recommendedName>
</protein>
<dbReference type="Pfam" id="PF20209">
    <property type="entry name" value="DUF6570"/>
    <property type="match status" value="1"/>
</dbReference>
<organism evidence="3 4">
    <name type="scientific">Merluccius polli</name>
    <name type="common">Benguela hake</name>
    <name type="synonym">Merluccius cadenati</name>
    <dbReference type="NCBI Taxonomy" id="89951"/>
    <lineage>
        <taxon>Eukaryota</taxon>
        <taxon>Metazoa</taxon>
        <taxon>Chordata</taxon>
        <taxon>Craniata</taxon>
        <taxon>Vertebrata</taxon>
        <taxon>Euteleostomi</taxon>
        <taxon>Actinopterygii</taxon>
        <taxon>Neopterygii</taxon>
        <taxon>Teleostei</taxon>
        <taxon>Neoteleostei</taxon>
        <taxon>Acanthomorphata</taxon>
        <taxon>Zeiogadaria</taxon>
        <taxon>Gadariae</taxon>
        <taxon>Gadiformes</taxon>
        <taxon>Gadoidei</taxon>
        <taxon>Merlucciidae</taxon>
        <taxon>Merluccius</taxon>
    </lineage>
</organism>
<feature type="region of interest" description="Disordered" evidence="1">
    <location>
        <begin position="128"/>
        <end position="148"/>
    </location>
</feature>
<dbReference type="EMBL" id="JAOPHQ010005034">
    <property type="protein sequence ID" value="KAK0137033.1"/>
    <property type="molecule type" value="Genomic_DNA"/>
</dbReference>
<proteinExistence type="predicted"/>
<accession>A0AA47MB78</accession>
<dbReference type="AlphaFoldDB" id="A0AA47MB78"/>
<sequence>MHLSEIPAELKCLNSLEQHLIARHIPFMKLLCLPRGRQRACHGPCVSVPINNTDVTNILPRNECDDKMIRVKLKRKLTYKGHYEYMFVHTDRVRNALRYLLANNKWYDDVTLNNEWVNTLNGTDHLDAEEKSTQQPADNSDNENTHEE</sequence>
<dbReference type="Proteomes" id="UP001174136">
    <property type="component" value="Unassembled WGS sequence"/>
</dbReference>
<comment type="caution">
    <text evidence="3">The sequence shown here is derived from an EMBL/GenBank/DDBJ whole genome shotgun (WGS) entry which is preliminary data.</text>
</comment>
<reference evidence="3" key="1">
    <citation type="journal article" date="2023" name="Front. Mar. Sci.">
        <title>A new Merluccius polli reference genome to investigate the effects of global change in West African waters.</title>
        <authorList>
            <person name="Mateo J.L."/>
            <person name="Blanco-Fernandez C."/>
            <person name="Garcia-Vazquez E."/>
            <person name="Machado-Schiaffino G."/>
        </authorList>
    </citation>
    <scope>NUCLEOTIDE SEQUENCE</scope>
    <source>
        <strain evidence="3">C29</strain>
        <tissue evidence="3">Fin</tissue>
    </source>
</reference>
<dbReference type="InterPro" id="IPR046700">
    <property type="entry name" value="DUF6570"/>
</dbReference>
<evidence type="ECO:0000313" key="4">
    <source>
        <dbReference type="Proteomes" id="UP001174136"/>
    </source>
</evidence>
<evidence type="ECO:0000256" key="1">
    <source>
        <dbReference type="SAM" id="MobiDB-lite"/>
    </source>
</evidence>
<name>A0AA47MB78_MERPO</name>
<evidence type="ECO:0000313" key="3">
    <source>
        <dbReference type="EMBL" id="KAK0137033.1"/>
    </source>
</evidence>
<gene>
    <name evidence="3" type="ORF">N1851_026783</name>
</gene>
<evidence type="ECO:0000259" key="2">
    <source>
        <dbReference type="Pfam" id="PF20209"/>
    </source>
</evidence>
<feature type="domain" description="DUF6570" evidence="2">
    <location>
        <begin position="1"/>
        <end position="117"/>
    </location>
</feature>